<keyword evidence="7" id="KW-0812">Transmembrane</keyword>
<evidence type="ECO:0000313" key="13">
    <source>
        <dbReference type="EMBL" id="KAH1066935.1"/>
    </source>
</evidence>
<keyword evidence="9" id="KW-0460">Magnesium</keyword>
<dbReference type="PANTHER" id="PTHR21528">
    <property type="entry name" value="DEHYDRODOLICHYL DIPHOSPHATE SYNTHASE COMPLEX SUBUNIT NUS1"/>
    <property type="match status" value="1"/>
</dbReference>
<keyword evidence="11" id="KW-0472">Membrane</keyword>
<evidence type="ECO:0000256" key="9">
    <source>
        <dbReference type="ARBA" id="ARBA00022842"/>
    </source>
</evidence>
<keyword evidence="10" id="KW-1133">Transmembrane helix</keyword>
<dbReference type="GO" id="GO:0005789">
    <property type="term" value="C:endoplasmic reticulum membrane"/>
    <property type="evidence" value="ECO:0007669"/>
    <property type="project" value="UniProtKB-SubCell"/>
</dbReference>
<evidence type="ECO:0000256" key="12">
    <source>
        <dbReference type="ARBA" id="ARBA00047353"/>
    </source>
</evidence>
<dbReference type="OrthoDB" id="19639at2759"/>
<dbReference type="InterPro" id="IPR036424">
    <property type="entry name" value="UPP_synth-like_sf"/>
</dbReference>
<dbReference type="EC" id="2.5.1.87" evidence="5"/>
<comment type="similarity">
    <text evidence="4">Belongs to the UPP synthase family.</text>
</comment>
<evidence type="ECO:0000313" key="14">
    <source>
        <dbReference type="Proteomes" id="UP000828251"/>
    </source>
</evidence>
<name>A0A9D3V2V4_9ROSI</name>
<dbReference type="EMBL" id="JAIQCV010000009">
    <property type="protein sequence ID" value="KAH1066935.1"/>
    <property type="molecule type" value="Genomic_DNA"/>
</dbReference>
<evidence type="ECO:0000256" key="4">
    <source>
        <dbReference type="ARBA" id="ARBA00005432"/>
    </source>
</evidence>
<dbReference type="AlphaFoldDB" id="A0A9D3V2V4"/>
<dbReference type="GO" id="GO:1904423">
    <property type="term" value="C:dehydrodolichyl diphosphate synthase complex"/>
    <property type="evidence" value="ECO:0007669"/>
    <property type="project" value="InterPro"/>
</dbReference>
<evidence type="ECO:0000256" key="1">
    <source>
        <dbReference type="ARBA" id="ARBA00001946"/>
    </source>
</evidence>
<dbReference type="Proteomes" id="UP000828251">
    <property type="component" value="Unassembled WGS sequence"/>
</dbReference>
<comment type="cofactor">
    <cofactor evidence="1">
        <name>Mg(2+)</name>
        <dbReference type="ChEBI" id="CHEBI:18420"/>
    </cofactor>
</comment>
<evidence type="ECO:0000256" key="7">
    <source>
        <dbReference type="ARBA" id="ARBA00022692"/>
    </source>
</evidence>
<accession>A0A9D3V2V4</accession>
<organism evidence="13 14">
    <name type="scientific">Gossypium stocksii</name>
    <dbReference type="NCBI Taxonomy" id="47602"/>
    <lineage>
        <taxon>Eukaryota</taxon>
        <taxon>Viridiplantae</taxon>
        <taxon>Streptophyta</taxon>
        <taxon>Embryophyta</taxon>
        <taxon>Tracheophyta</taxon>
        <taxon>Spermatophyta</taxon>
        <taxon>Magnoliopsida</taxon>
        <taxon>eudicotyledons</taxon>
        <taxon>Gunneridae</taxon>
        <taxon>Pentapetalae</taxon>
        <taxon>rosids</taxon>
        <taxon>malvids</taxon>
        <taxon>Malvales</taxon>
        <taxon>Malvaceae</taxon>
        <taxon>Malvoideae</taxon>
        <taxon>Gossypium</taxon>
    </lineage>
</organism>
<evidence type="ECO:0000256" key="11">
    <source>
        <dbReference type="ARBA" id="ARBA00023136"/>
    </source>
</evidence>
<keyword evidence="8" id="KW-0256">Endoplasmic reticulum</keyword>
<keyword evidence="14" id="KW-1185">Reference proteome</keyword>
<comment type="catalytic activity">
    <reaction evidence="12">
        <text>n isopentenyl diphosphate + (2E,6E)-farnesyl diphosphate = a di-trans,poly-cis-polyprenyl diphosphate + n diphosphate</text>
        <dbReference type="Rhea" id="RHEA:53008"/>
        <dbReference type="Rhea" id="RHEA-COMP:19494"/>
        <dbReference type="ChEBI" id="CHEBI:33019"/>
        <dbReference type="ChEBI" id="CHEBI:128769"/>
        <dbReference type="ChEBI" id="CHEBI:136960"/>
        <dbReference type="ChEBI" id="CHEBI:175763"/>
        <dbReference type="EC" id="2.5.1.87"/>
    </reaction>
</comment>
<dbReference type="PANTHER" id="PTHR21528:SF0">
    <property type="entry name" value="DEHYDRODOLICHYL DIPHOSPHATE SYNTHASE COMPLEX SUBUNIT NUS1"/>
    <property type="match status" value="1"/>
</dbReference>
<sequence length="149" mass="16736">MAKFRQHLTLGNLGKFSGKYCGRIFGQAFQIPWKKVASFAPLLVEGRNTEEIKGLHLGKLGWCNIVSGSGGPEPDLLLVYGPARCHLGFPACRIKYTEIVHMGPLKPMNYGSLIKAIYKFTMKINPFIVRRRLSQAMAMKVRSRISRVI</sequence>
<comment type="caution">
    <text evidence="13">The sequence shown here is derived from an EMBL/GenBank/DDBJ whole genome shotgun (WGS) entry which is preliminary data.</text>
</comment>
<evidence type="ECO:0000256" key="10">
    <source>
        <dbReference type="ARBA" id="ARBA00022989"/>
    </source>
</evidence>
<evidence type="ECO:0000256" key="6">
    <source>
        <dbReference type="ARBA" id="ARBA00022679"/>
    </source>
</evidence>
<dbReference type="SUPFAM" id="SSF64005">
    <property type="entry name" value="Undecaprenyl diphosphate synthase"/>
    <property type="match status" value="1"/>
</dbReference>
<gene>
    <name evidence="13" type="ORF">J1N35_031922</name>
</gene>
<dbReference type="GO" id="GO:0045547">
    <property type="term" value="F:ditrans,polycis-polyprenyl diphosphate synthase [(2E,6E)-farnesyl diphosphate specific] activity"/>
    <property type="evidence" value="ECO:0007669"/>
    <property type="project" value="UniProtKB-EC"/>
</dbReference>
<evidence type="ECO:0000256" key="2">
    <source>
        <dbReference type="ARBA" id="ARBA00004586"/>
    </source>
</evidence>
<dbReference type="InterPro" id="IPR038887">
    <property type="entry name" value="Nus1/NgBR"/>
</dbReference>
<keyword evidence="6" id="KW-0808">Transferase</keyword>
<comment type="pathway">
    <text evidence="3">Protein modification; protein glycosylation.</text>
</comment>
<protein>
    <recommendedName>
        <fullName evidence="5">ditrans,polycis-polyprenyl diphosphate synthase [(2E,6E)-farnesyldiphosphate specific]</fullName>
        <ecNumber evidence="5">2.5.1.87</ecNumber>
    </recommendedName>
</protein>
<evidence type="ECO:0000256" key="3">
    <source>
        <dbReference type="ARBA" id="ARBA00004922"/>
    </source>
</evidence>
<reference evidence="13 14" key="1">
    <citation type="journal article" date="2021" name="Plant Biotechnol. J.">
        <title>Multi-omics assisted identification of the key and species-specific regulatory components of drought-tolerant mechanisms in Gossypium stocksii.</title>
        <authorList>
            <person name="Yu D."/>
            <person name="Ke L."/>
            <person name="Zhang D."/>
            <person name="Wu Y."/>
            <person name="Sun Y."/>
            <person name="Mei J."/>
            <person name="Sun J."/>
            <person name="Sun Y."/>
        </authorList>
    </citation>
    <scope>NUCLEOTIDE SEQUENCE [LARGE SCALE GENOMIC DNA]</scope>
    <source>
        <strain evidence="14">cv. E1</strain>
        <tissue evidence="13">Leaf</tissue>
    </source>
</reference>
<evidence type="ECO:0000256" key="5">
    <source>
        <dbReference type="ARBA" id="ARBA00012596"/>
    </source>
</evidence>
<evidence type="ECO:0000256" key="8">
    <source>
        <dbReference type="ARBA" id="ARBA00022824"/>
    </source>
</evidence>
<proteinExistence type="inferred from homology"/>
<comment type="subcellular location">
    <subcellularLocation>
        <location evidence="2">Endoplasmic reticulum membrane</location>
    </subcellularLocation>
</comment>